<dbReference type="OrthoDB" id="10067219at2759"/>
<dbReference type="PANTHER" id="PTHR11849">
    <property type="entry name" value="ETS"/>
    <property type="match status" value="1"/>
</dbReference>
<dbReference type="EnsemblMetazoa" id="PPA27498.1">
    <property type="protein sequence ID" value="PPA27498.1"/>
    <property type="gene ID" value="WBGene00117052"/>
</dbReference>
<evidence type="ECO:0000256" key="3">
    <source>
        <dbReference type="RuleBase" id="RU004019"/>
    </source>
</evidence>
<name>A0A2A6CLJ7_PRIPA</name>
<gene>
    <name evidence="5" type="primary">WBGene00117052</name>
</gene>
<accession>A0A2A6CLJ7</accession>
<feature type="region of interest" description="Disordered" evidence="4">
    <location>
        <begin position="147"/>
        <end position="179"/>
    </location>
</feature>
<dbReference type="Proteomes" id="UP000005239">
    <property type="component" value="Unassembled WGS sequence"/>
</dbReference>
<feature type="region of interest" description="Disordered" evidence="4">
    <location>
        <begin position="1"/>
        <end position="24"/>
    </location>
</feature>
<feature type="compositionally biased region" description="Low complexity" evidence="4">
    <location>
        <begin position="167"/>
        <end position="179"/>
    </location>
</feature>
<dbReference type="InterPro" id="IPR036390">
    <property type="entry name" value="WH_DNA-bd_sf"/>
</dbReference>
<feature type="compositionally biased region" description="Polar residues" evidence="4">
    <location>
        <begin position="254"/>
        <end position="270"/>
    </location>
</feature>
<proteinExistence type="inferred from homology"/>
<evidence type="ECO:0000256" key="2">
    <source>
        <dbReference type="ARBA" id="ARBA00023125"/>
    </source>
</evidence>
<sequence>MEEMSQLVKVEPLEEQPTGSNQDCTTRTAAVLPSLEHSGVDVKPSLHSPSLPMDTTITLWQFLYELLHTGAHTNLIQWTTRDGEFKLHDAEAVARLWGVRKAKPNMNYDKLSRALRYYYDKNIIKKVNGQKFVYRFVGYPDAIGKPSPNCNLNPSSNAGSPSDSRLQQQQSQLQARNEQQHLHQLTLQQHLRMLNMPPSMLNFPSNVPVGGNSIASLGSGGMYPPSGVPTTSTPSATTAGSSLASAVHAGILSGINSTPSPSDSACSPNSDAAEDVKPMMADGLLRMSQHQQHGDGVARSAFGPPTSATSCCTYTTTTTAAGTVTTPTSGGAGGGGLASRRTRPEPLNLSQVSTDEPGTAAACAGSSVDAMSTPSLLHSLSPFMLQNGNLVQIESTARGKSTFQTNAAPSTDPTVFRFPSLASPLMHPSVLSGIFSPMGKTPTTSTPVFTFPSSQSVAASMTASILSPASNPLTLSSVFAHRYLGDDLKTPTATLKTPIMKELK</sequence>
<protein>
    <submittedName>
        <fullName evidence="5">Lin-1</fullName>
    </submittedName>
</protein>
<dbReference type="PRINTS" id="PR00454">
    <property type="entry name" value="ETSDOMAIN"/>
</dbReference>
<dbReference type="SMART" id="SM00413">
    <property type="entry name" value="ETS"/>
    <property type="match status" value="1"/>
</dbReference>
<dbReference type="Gene3D" id="1.10.10.10">
    <property type="entry name" value="Winged helix-like DNA-binding domain superfamily/Winged helix DNA-binding domain"/>
    <property type="match status" value="1"/>
</dbReference>
<dbReference type="AlphaFoldDB" id="A0A2A6CLJ7"/>
<dbReference type="GO" id="GO:0006357">
    <property type="term" value="P:regulation of transcription by RNA polymerase II"/>
    <property type="evidence" value="ECO:0000318"/>
    <property type="project" value="GO_Central"/>
</dbReference>
<comment type="subcellular location">
    <subcellularLocation>
        <location evidence="3">Nucleus</location>
    </subcellularLocation>
</comment>
<evidence type="ECO:0000256" key="4">
    <source>
        <dbReference type="SAM" id="MobiDB-lite"/>
    </source>
</evidence>
<dbReference type="GO" id="GO:0000981">
    <property type="term" value="F:DNA-binding transcription factor activity, RNA polymerase II-specific"/>
    <property type="evidence" value="ECO:0000318"/>
    <property type="project" value="GO_Central"/>
</dbReference>
<dbReference type="SUPFAM" id="SSF46785">
    <property type="entry name" value="Winged helix' DNA-binding domain"/>
    <property type="match status" value="1"/>
</dbReference>
<reference evidence="6" key="1">
    <citation type="journal article" date="2008" name="Nat. Genet.">
        <title>The Pristionchus pacificus genome provides a unique perspective on nematode lifestyle and parasitism.</title>
        <authorList>
            <person name="Dieterich C."/>
            <person name="Clifton S.W."/>
            <person name="Schuster L.N."/>
            <person name="Chinwalla A."/>
            <person name="Delehaunty K."/>
            <person name="Dinkelacker I."/>
            <person name="Fulton L."/>
            <person name="Fulton R."/>
            <person name="Godfrey J."/>
            <person name="Minx P."/>
            <person name="Mitreva M."/>
            <person name="Roeseler W."/>
            <person name="Tian H."/>
            <person name="Witte H."/>
            <person name="Yang S.P."/>
            <person name="Wilson R.K."/>
            <person name="Sommer R.J."/>
        </authorList>
    </citation>
    <scope>NUCLEOTIDE SEQUENCE [LARGE SCALE GENOMIC DNA]</scope>
    <source>
        <strain evidence="6">PS312</strain>
    </source>
</reference>
<dbReference type="InterPro" id="IPR036388">
    <property type="entry name" value="WH-like_DNA-bd_sf"/>
</dbReference>
<dbReference type="InterPro" id="IPR046328">
    <property type="entry name" value="ETS_fam"/>
</dbReference>
<dbReference type="GO" id="GO:0005634">
    <property type="term" value="C:nucleus"/>
    <property type="evidence" value="ECO:0000318"/>
    <property type="project" value="GO_Central"/>
</dbReference>
<keyword evidence="2 3" id="KW-0238">DNA-binding</keyword>
<dbReference type="Pfam" id="PF00178">
    <property type="entry name" value="Ets"/>
    <property type="match status" value="1"/>
</dbReference>
<reference evidence="5" key="2">
    <citation type="submission" date="2022-06" db="UniProtKB">
        <authorList>
            <consortium name="EnsemblMetazoa"/>
        </authorList>
    </citation>
    <scope>IDENTIFICATION</scope>
    <source>
        <strain evidence="5">PS312</strain>
    </source>
</reference>
<comment type="similarity">
    <text evidence="1 3">Belongs to the ETS family.</text>
</comment>
<dbReference type="InterPro" id="IPR000418">
    <property type="entry name" value="Ets_dom"/>
</dbReference>
<evidence type="ECO:0000313" key="5">
    <source>
        <dbReference type="EnsemblMetazoa" id="PPA27498.1"/>
    </source>
</evidence>
<evidence type="ECO:0000256" key="1">
    <source>
        <dbReference type="ARBA" id="ARBA00005562"/>
    </source>
</evidence>
<keyword evidence="3" id="KW-0539">Nucleus</keyword>
<dbReference type="PANTHER" id="PTHR11849:SF133">
    <property type="entry name" value="ETS DOMAIN-CONTAINING PROTEIN"/>
    <property type="match status" value="1"/>
</dbReference>
<accession>A0A8R1UGJ6</accession>
<dbReference type="PROSITE" id="PS50061">
    <property type="entry name" value="ETS_DOMAIN_3"/>
    <property type="match status" value="1"/>
</dbReference>
<feature type="compositionally biased region" description="Low complexity" evidence="4">
    <location>
        <begin position="147"/>
        <end position="157"/>
    </location>
</feature>
<dbReference type="GO" id="GO:0030154">
    <property type="term" value="P:cell differentiation"/>
    <property type="evidence" value="ECO:0000318"/>
    <property type="project" value="GO_Central"/>
</dbReference>
<dbReference type="GO" id="GO:0043565">
    <property type="term" value="F:sequence-specific DNA binding"/>
    <property type="evidence" value="ECO:0007669"/>
    <property type="project" value="InterPro"/>
</dbReference>
<evidence type="ECO:0000313" key="6">
    <source>
        <dbReference type="Proteomes" id="UP000005239"/>
    </source>
</evidence>
<keyword evidence="6" id="KW-1185">Reference proteome</keyword>
<organism evidence="5 6">
    <name type="scientific">Pristionchus pacificus</name>
    <name type="common">Parasitic nematode worm</name>
    <dbReference type="NCBI Taxonomy" id="54126"/>
    <lineage>
        <taxon>Eukaryota</taxon>
        <taxon>Metazoa</taxon>
        <taxon>Ecdysozoa</taxon>
        <taxon>Nematoda</taxon>
        <taxon>Chromadorea</taxon>
        <taxon>Rhabditida</taxon>
        <taxon>Rhabditina</taxon>
        <taxon>Diplogasteromorpha</taxon>
        <taxon>Diplogasteroidea</taxon>
        <taxon>Neodiplogasteridae</taxon>
        <taxon>Pristionchus</taxon>
    </lineage>
</organism>
<feature type="region of interest" description="Disordered" evidence="4">
    <location>
        <begin position="323"/>
        <end position="343"/>
    </location>
</feature>
<feature type="region of interest" description="Disordered" evidence="4">
    <location>
        <begin position="254"/>
        <end position="274"/>
    </location>
</feature>
<dbReference type="PROSITE" id="PS00346">
    <property type="entry name" value="ETS_DOMAIN_2"/>
    <property type="match status" value="1"/>
</dbReference>